<reference evidence="1" key="1">
    <citation type="submission" date="2022-07" db="EMBL/GenBank/DDBJ databases">
        <title>Genome Sequence of Leucocoprinus birnbaumii.</title>
        <authorList>
            <person name="Buettner E."/>
        </authorList>
    </citation>
    <scope>NUCLEOTIDE SEQUENCE</scope>
    <source>
        <strain evidence="1">VT141</strain>
    </source>
</reference>
<keyword evidence="2" id="KW-1185">Reference proteome</keyword>
<protein>
    <submittedName>
        <fullName evidence="1">Uncharacterized protein</fullName>
    </submittedName>
</protein>
<dbReference type="Proteomes" id="UP001213000">
    <property type="component" value="Unassembled WGS sequence"/>
</dbReference>
<gene>
    <name evidence="1" type="ORF">NP233_g10644</name>
</gene>
<dbReference type="Gene3D" id="3.30.559.10">
    <property type="entry name" value="Chloramphenicol acetyltransferase-like domain"/>
    <property type="match status" value="2"/>
</dbReference>
<evidence type="ECO:0000313" key="1">
    <source>
        <dbReference type="EMBL" id="KAJ3560727.1"/>
    </source>
</evidence>
<dbReference type="EMBL" id="JANIEX010001120">
    <property type="protein sequence ID" value="KAJ3560727.1"/>
    <property type="molecule type" value="Genomic_DNA"/>
</dbReference>
<comment type="caution">
    <text evidence="1">The sequence shown here is derived from an EMBL/GenBank/DDBJ whole genome shotgun (WGS) entry which is preliminary data.</text>
</comment>
<dbReference type="AlphaFoldDB" id="A0AAD5YL39"/>
<accession>A0AAD5YL39</accession>
<dbReference type="InterPro" id="IPR023213">
    <property type="entry name" value="CAT-like_dom_sf"/>
</dbReference>
<proteinExistence type="predicted"/>
<organism evidence="1 2">
    <name type="scientific">Leucocoprinus birnbaumii</name>
    <dbReference type="NCBI Taxonomy" id="56174"/>
    <lineage>
        <taxon>Eukaryota</taxon>
        <taxon>Fungi</taxon>
        <taxon>Dikarya</taxon>
        <taxon>Basidiomycota</taxon>
        <taxon>Agaricomycotina</taxon>
        <taxon>Agaricomycetes</taxon>
        <taxon>Agaricomycetidae</taxon>
        <taxon>Agaricales</taxon>
        <taxon>Agaricineae</taxon>
        <taxon>Agaricaceae</taxon>
        <taxon>Leucocoprinus</taxon>
    </lineage>
</organism>
<evidence type="ECO:0000313" key="2">
    <source>
        <dbReference type="Proteomes" id="UP001213000"/>
    </source>
</evidence>
<name>A0AAD5YL39_9AGAR</name>
<sequence length="499" mass="55225">MVHMDVVANEEAVSASKFGLYPLSALDVLYERTTFVTGWLVEGTLNSTALAEALTRVTEKWRMLAGRLVSQKVGEPNTNQKTEWYLRIPLGALPSQAEYPTFSLTTTVAEQPLTNYVPIPLTSPSPSFPPNIFIHPSTPRRFTLWENPNQPLTCWHLTYFPAGMVNGPAQDYTCIGFSRSHGMFDGGGAALVMCALVAEITGKEWAVPPLPLEYPKVNTNPVKECVEEEVRMQENQHGSNDYSGMSVLGLGGAVKLAAWHTREKWWRGAQRQIILLPKAALTLLVESVRSEIRKWRQTSEGITTGDVLVAWLMKTIYSNGTSPDTIINCGNLASFRHLIPSSDQPIDQYPHNAFIPLPYPLFKVSDLQAIALSELTYILHTARTSYSLNHVGQAYKLATQSVTTFLGSPHAHENFFVSNVSASRILESDWSAIGAERTVCGYRYQITPNELLLTNSAFIAGRLDDGSTVLDVTLGKVKVGLLVDEVKRLQKEVAFDKVL</sequence>